<evidence type="ECO:0000256" key="1">
    <source>
        <dbReference type="ARBA" id="ARBA00007626"/>
    </source>
</evidence>
<dbReference type="PANTHER" id="PTHR46128">
    <property type="entry name" value="MITOCHONDRIAL GROUP I INTRON SPLICING FACTOR CCM1"/>
    <property type="match status" value="1"/>
</dbReference>
<dbReference type="InterPro" id="IPR002885">
    <property type="entry name" value="PPR_rpt"/>
</dbReference>
<reference evidence="4 5" key="1">
    <citation type="journal article" date="2019" name="Genome Biol. Evol.">
        <title>Insights into the evolution of the New World diploid cottons (Gossypium, subgenus Houzingenia) based on genome sequencing.</title>
        <authorList>
            <person name="Grover C.E."/>
            <person name="Arick M.A. 2nd"/>
            <person name="Thrash A."/>
            <person name="Conover J.L."/>
            <person name="Sanders W.S."/>
            <person name="Peterson D.G."/>
            <person name="Frelichowski J.E."/>
            <person name="Scheffler J.A."/>
            <person name="Scheffler B.E."/>
            <person name="Wendel J.F."/>
        </authorList>
    </citation>
    <scope>NUCLEOTIDE SEQUENCE [LARGE SCALE GENOMIC DNA]</scope>
    <source>
        <strain evidence="4">6</strain>
        <tissue evidence="4">Leaf</tissue>
    </source>
</reference>
<evidence type="ECO:0000256" key="2">
    <source>
        <dbReference type="ARBA" id="ARBA00022737"/>
    </source>
</evidence>
<evidence type="ECO:0000256" key="3">
    <source>
        <dbReference type="PROSITE-ProRule" id="PRU00708"/>
    </source>
</evidence>
<accession>A0A7J9K3I6</accession>
<dbReference type="Proteomes" id="UP000593575">
    <property type="component" value="Unassembled WGS sequence"/>
</dbReference>
<dbReference type="Pfam" id="PF13041">
    <property type="entry name" value="PPR_2"/>
    <property type="match status" value="1"/>
</dbReference>
<dbReference type="InterPro" id="IPR011990">
    <property type="entry name" value="TPR-like_helical_dom_sf"/>
</dbReference>
<comment type="similarity">
    <text evidence="1">Belongs to the PPR family. P subfamily.</text>
</comment>
<keyword evidence="2" id="KW-0677">Repeat</keyword>
<dbReference type="InterPro" id="IPR050872">
    <property type="entry name" value="PPR_P_subfamily"/>
</dbReference>
<evidence type="ECO:0008006" key="6">
    <source>
        <dbReference type="Google" id="ProtNLM"/>
    </source>
</evidence>
<proteinExistence type="inferred from homology"/>
<sequence>MVASRKFPNLVTYLILLDGLCKSGTLEDALKFFRAGLELNITSYTIVIDGLCKVEHMEDAKELFRELSVNVLKPNVYTYAVVINGFCKE</sequence>
<name>A0A7J9K3I6_9ROSI</name>
<gene>
    <name evidence="4" type="ORF">Goarm_003486</name>
</gene>
<evidence type="ECO:0000313" key="4">
    <source>
        <dbReference type="EMBL" id="MBA0840951.1"/>
    </source>
</evidence>
<dbReference type="Pfam" id="PF12854">
    <property type="entry name" value="PPR_1"/>
    <property type="match status" value="1"/>
</dbReference>
<feature type="repeat" description="PPR" evidence="3">
    <location>
        <begin position="9"/>
        <end position="39"/>
    </location>
</feature>
<dbReference type="PROSITE" id="PS51375">
    <property type="entry name" value="PPR"/>
    <property type="match status" value="2"/>
</dbReference>
<feature type="repeat" description="PPR" evidence="3">
    <location>
        <begin position="40"/>
        <end position="74"/>
    </location>
</feature>
<dbReference type="PANTHER" id="PTHR46128:SF358">
    <property type="entry name" value="TETRATRICOPEPTIDE REPEAT (TPR)-LIKE SUPERFAMILY PROTEIN"/>
    <property type="match status" value="1"/>
</dbReference>
<protein>
    <recommendedName>
        <fullName evidence="6">Pentatricopeptide repeat-containing protein</fullName>
    </recommendedName>
</protein>
<evidence type="ECO:0000313" key="5">
    <source>
        <dbReference type="Proteomes" id="UP000593575"/>
    </source>
</evidence>
<dbReference type="NCBIfam" id="TIGR00756">
    <property type="entry name" value="PPR"/>
    <property type="match status" value="2"/>
</dbReference>
<organism evidence="4 5">
    <name type="scientific">Gossypium armourianum</name>
    <dbReference type="NCBI Taxonomy" id="34283"/>
    <lineage>
        <taxon>Eukaryota</taxon>
        <taxon>Viridiplantae</taxon>
        <taxon>Streptophyta</taxon>
        <taxon>Embryophyta</taxon>
        <taxon>Tracheophyta</taxon>
        <taxon>Spermatophyta</taxon>
        <taxon>Magnoliopsida</taxon>
        <taxon>eudicotyledons</taxon>
        <taxon>Gunneridae</taxon>
        <taxon>Pentapetalae</taxon>
        <taxon>rosids</taxon>
        <taxon>malvids</taxon>
        <taxon>Malvales</taxon>
        <taxon>Malvaceae</taxon>
        <taxon>Malvoideae</taxon>
        <taxon>Gossypium</taxon>
    </lineage>
</organism>
<dbReference type="EMBL" id="JABFAE010000011">
    <property type="protein sequence ID" value="MBA0840951.1"/>
    <property type="molecule type" value="Genomic_DNA"/>
</dbReference>
<dbReference type="AlphaFoldDB" id="A0A7J9K3I6"/>
<comment type="caution">
    <text evidence="4">The sequence shown here is derived from an EMBL/GenBank/DDBJ whole genome shotgun (WGS) entry which is preliminary data.</text>
</comment>
<dbReference type="Gene3D" id="1.25.40.10">
    <property type="entry name" value="Tetratricopeptide repeat domain"/>
    <property type="match status" value="2"/>
</dbReference>
<keyword evidence="5" id="KW-1185">Reference proteome</keyword>